<reference evidence="2 3" key="1">
    <citation type="submission" date="2018-12" db="EMBL/GenBank/DDBJ databases">
        <title>Dyella dinghuensis sp. nov. DHOA06 and Dyella choica sp. nov. 4M-K27, isolated from forest soil.</title>
        <authorList>
            <person name="Qiu L.-H."/>
            <person name="Gao Z.-H."/>
        </authorList>
    </citation>
    <scope>NUCLEOTIDE SEQUENCE [LARGE SCALE GENOMIC DNA]</scope>
    <source>
        <strain evidence="2 3">DHOA06</strain>
    </source>
</reference>
<keyword evidence="1" id="KW-0812">Transmembrane</keyword>
<dbReference type="Proteomes" id="UP000267077">
    <property type="component" value="Unassembled WGS sequence"/>
</dbReference>
<feature type="transmembrane region" description="Helical" evidence="1">
    <location>
        <begin position="187"/>
        <end position="212"/>
    </location>
</feature>
<evidence type="ECO:0000256" key="1">
    <source>
        <dbReference type="SAM" id="Phobius"/>
    </source>
</evidence>
<sequence>MSRIETIPVDQPLVDTLVSGLTYPLRGAALATCLVLTVLHYADLIPFVGALISIALWAATWRYAADCLLHTSHGYFQPPDVVIQVNSAQGWWLSLIHVLGFVFCILYAVISPHTFPLFLVLVILVLPAIDMSMALDGHALTALNPVHWVNIITKFGAAYLIPVIINVILSALMFVSMRWSAQLPNLLAQPVACFFVTYLIILGFHLMGVMVYQRHEHFGLVPEAQELVAESGQNDDQQLLARVAAIEASDPDTAIALLVERMQGRHAPAEFHQAYQRLLRKQGHREALLEHGHIWIAALMADGEPRRALGVLQGCSEDDPDFMPDDPSTVHQLADLAGRLGMSRLGLRLCMGYLARWPRERDAVSCGLLAVRLLSGPLDRPAEAQVLLAKLMATYSEHPQHDDMHILQLKLQSSPGTT</sequence>
<feature type="transmembrane region" description="Helical" evidence="1">
    <location>
        <begin position="91"/>
        <end position="110"/>
    </location>
</feature>
<comment type="caution">
    <text evidence="2">The sequence shown here is derived from an EMBL/GenBank/DDBJ whole genome shotgun (WGS) entry which is preliminary data.</text>
</comment>
<keyword evidence="1" id="KW-1133">Transmembrane helix</keyword>
<organism evidence="2 3">
    <name type="scientific">Dyella dinghuensis</name>
    <dbReference type="NCBI Taxonomy" id="1920169"/>
    <lineage>
        <taxon>Bacteria</taxon>
        <taxon>Pseudomonadati</taxon>
        <taxon>Pseudomonadota</taxon>
        <taxon>Gammaproteobacteria</taxon>
        <taxon>Lysobacterales</taxon>
        <taxon>Rhodanobacteraceae</taxon>
        <taxon>Dyella</taxon>
    </lineage>
</organism>
<name>A0A432LWZ1_9GAMM</name>
<feature type="transmembrane region" description="Helical" evidence="1">
    <location>
        <begin position="44"/>
        <end position="64"/>
    </location>
</feature>
<evidence type="ECO:0000313" key="3">
    <source>
        <dbReference type="Proteomes" id="UP000267077"/>
    </source>
</evidence>
<dbReference type="AlphaFoldDB" id="A0A432LWZ1"/>
<gene>
    <name evidence="2" type="ORF">EKH79_01920</name>
</gene>
<keyword evidence="1" id="KW-0472">Membrane</keyword>
<accession>A0A432LWZ1</accession>
<protein>
    <submittedName>
        <fullName evidence="2">Uncharacterized protein</fullName>
    </submittedName>
</protein>
<feature type="transmembrane region" description="Helical" evidence="1">
    <location>
        <begin position="155"/>
        <end position="175"/>
    </location>
</feature>
<dbReference type="OrthoDB" id="5698243at2"/>
<dbReference type="EMBL" id="RYZR01000002">
    <property type="protein sequence ID" value="RUL66601.1"/>
    <property type="molecule type" value="Genomic_DNA"/>
</dbReference>
<proteinExistence type="predicted"/>
<dbReference type="RefSeq" id="WP_126672099.1">
    <property type="nucleotide sequence ID" value="NZ_RYZR01000002.1"/>
</dbReference>
<keyword evidence="3" id="KW-1185">Reference proteome</keyword>
<feature type="transmembrane region" description="Helical" evidence="1">
    <location>
        <begin position="117"/>
        <end position="135"/>
    </location>
</feature>
<evidence type="ECO:0000313" key="2">
    <source>
        <dbReference type="EMBL" id="RUL66601.1"/>
    </source>
</evidence>